<feature type="region of interest" description="Disordered" evidence="1">
    <location>
        <begin position="70"/>
        <end position="91"/>
    </location>
</feature>
<proteinExistence type="predicted"/>
<organism evidence="2">
    <name type="scientific">Xenopus tropicalis</name>
    <name type="common">Western clawed frog</name>
    <name type="synonym">Silurana tropicalis</name>
    <dbReference type="NCBI Taxonomy" id="8364"/>
    <lineage>
        <taxon>Eukaryota</taxon>
        <taxon>Metazoa</taxon>
        <taxon>Chordata</taxon>
        <taxon>Craniata</taxon>
        <taxon>Vertebrata</taxon>
        <taxon>Euteleostomi</taxon>
        <taxon>Amphibia</taxon>
        <taxon>Batrachia</taxon>
        <taxon>Anura</taxon>
        <taxon>Pipoidea</taxon>
        <taxon>Pipidae</taxon>
        <taxon>Xenopodinae</taxon>
        <taxon>Xenopus</taxon>
        <taxon>Silurana</taxon>
    </lineage>
</organism>
<protein>
    <submittedName>
        <fullName evidence="2">Uncharacterized protein</fullName>
    </submittedName>
</protein>
<reference evidence="2" key="3">
    <citation type="submission" date="2016-05" db="EMBL/GenBank/DDBJ databases">
        <title>WGS assembly of Xenopus tropicalis.</title>
        <authorList>
            <person name="Sessions A."/>
            <person name="Jenkins J."/>
            <person name="Mitros T."/>
            <person name="Lyons J.T."/>
            <person name="Dichmann D.S."/>
            <person name="Robert J."/>
            <person name="Harland R.M."/>
            <person name="Rokhsar D.S."/>
        </authorList>
    </citation>
    <scope>NUCLEOTIDE SEQUENCE</scope>
    <source>
        <strain evidence="2">Nigerian</strain>
    </source>
</reference>
<evidence type="ECO:0000313" key="2">
    <source>
        <dbReference type="EMBL" id="OCA17528.1"/>
    </source>
</evidence>
<gene>
    <name evidence="2" type="ORF">XENTR_v90027020mg</name>
</gene>
<accession>A0A1B8Y3L4</accession>
<reference evidence="2" key="1">
    <citation type="submission" date="2009-11" db="EMBL/GenBank/DDBJ databases">
        <authorList>
            <consortium name="US DOE Joint Genome Institute (JGI-PGF)"/>
            <person name="Ottilar R."/>
            <person name="Schmutz J."/>
            <person name="Salamov A."/>
            <person name="Cheng J.F."/>
            <person name="Lucas S."/>
            <person name="Pitluck S."/>
            <person name="Gundlach H."/>
            <person name="Guo Y."/>
            <person name="Haberer G."/>
            <person name="Nasrallah J."/>
            <person name="Mayer K.F.X."/>
            <person name="van de Peer Y."/>
            <person name="Weigel D."/>
            <person name="Grigoriev I.V."/>
        </authorList>
    </citation>
    <scope>NUCLEOTIDE SEQUENCE</scope>
    <source>
        <strain evidence="2">Nigerian</strain>
    </source>
</reference>
<reference evidence="2" key="2">
    <citation type="journal article" date="2010" name="Science">
        <title>The genome of the Western clawed frog Xenopus tropicalis.</title>
        <authorList>
            <person name="Hellsten U."/>
            <person name="Harland R.M."/>
            <person name="Gilchrist M.J."/>
            <person name="Hendrix D."/>
            <person name="Jurka J."/>
            <person name="Kapitonov V."/>
            <person name="Ovcharenko I."/>
            <person name="Putnam N.H."/>
            <person name="Shu S."/>
            <person name="Taher L."/>
            <person name="Blitz I.L."/>
            <person name="Blumberg B."/>
            <person name="Dichmann D.S."/>
            <person name="Dubchak I."/>
            <person name="Amaya E."/>
            <person name="Detter J.C."/>
            <person name="Fletcher R."/>
            <person name="Gerhard D.S."/>
            <person name="Goodstein D."/>
            <person name="Graves T."/>
            <person name="Grigoriev I.V."/>
            <person name="Grimwood J."/>
            <person name="Kawashima T."/>
            <person name="Lindquist E."/>
            <person name="Lucas S.M."/>
            <person name="Mead P.E."/>
            <person name="Mitros T."/>
            <person name="Ogino H."/>
            <person name="Ohta Y."/>
            <person name="Poliakov A.V."/>
            <person name="Pollet N."/>
            <person name="Robert J."/>
            <person name="Salamov A."/>
            <person name="Sater A.K."/>
            <person name="Schmutz J."/>
            <person name="Terry A."/>
            <person name="Vize P.D."/>
            <person name="Warren W.C."/>
            <person name="Wells D."/>
            <person name="Wills A."/>
            <person name="Wilson R.K."/>
            <person name="Zimmerman L.B."/>
            <person name="Zorn A.M."/>
            <person name="Grainger R."/>
            <person name="Grammer T."/>
            <person name="Khokha M.K."/>
            <person name="Richardson P.M."/>
            <person name="Rokhsar D.S."/>
        </authorList>
    </citation>
    <scope>NUCLEOTIDE SEQUENCE [LARGE SCALE GENOMIC DNA]</scope>
    <source>
        <strain evidence="2">Nigerian</strain>
    </source>
</reference>
<name>A0A1B8Y3L4_XENTR</name>
<dbReference type="EMBL" id="KV460492">
    <property type="protein sequence ID" value="OCA17528.1"/>
    <property type="molecule type" value="Genomic_DNA"/>
</dbReference>
<sequence length="124" mass="13808">MWVEPSSLCRSGTEQVSADQVGIDWVGGGQRVSEFRPREWGTRDRQEGPTCTKVTARTEKNQVGERDQVPMVGSYGLWPSTQTDTPCSKGKNNKGVNSVCISFLSSAMDRVDIDPKEREFRPGR</sequence>
<evidence type="ECO:0000256" key="1">
    <source>
        <dbReference type="SAM" id="MobiDB-lite"/>
    </source>
</evidence>
<dbReference type="AlphaFoldDB" id="A0A1B8Y3L4"/>